<keyword evidence="5" id="KW-1185">Reference proteome</keyword>
<feature type="transmembrane region" description="Helical" evidence="2">
    <location>
        <begin position="544"/>
        <end position="565"/>
    </location>
</feature>
<dbReference type="Gene3D" id="1.10.167.10">
    <property type="entry name" value="Regulator of G-protein Signalling 4, domain 2"/>
    <property type="match status" value="1"/>
</dbReference>
<feature type="transmembrane region" description="Helical" evidence="2">
    <location>
        <begin position="423"/>
        <end position="451"/>
    </location>
</feature>
<dbReference type="InterPro" id="IPR036305">
    <property type="entry name" value="RGS_sf"/>
</dbReference>
<dbReference type="OrthoDB" id="196547at2759"/>
<feature type="domain" description="RGS" evidence="3">
    <location>
        <begin position="577"/>
        <end position="702"/>
    </location>
</feature>
<reference evidence="4" key="1">
    <citation type="submission" date="2021-05" db="EMBL/GenBank/DDBJ databases">
        <title>A free-living protist that lacks canonical eukaryotic 1 DNA replication and segregation systems.</title>
        <authorList>
            <person name="Salas-Leiva D.E."/>
            <person name="Tromer E.C."/>
            <person name="Curtis B.A."/>
            <person name="Jerlstrom-Hultqvist J."/>
            <person name="Kolisko M."/>
            <person name="Yi Z."/>
            <person name="Salas-Leiva J.S."/>
            <person name="Gallot-Lavallee L."/>
            <person name="Kops G.J.P.L."/>
            <person name="Archibald J.M."/>
            <person name="Simpson A.G.B."/>
            <person name="Roger A.J."/>
        </authorList>
    </citation>
    <scope>NUCLEOTIDE SEQUENCE</scope>
    <source>
        <strain evidence="4">BICM</strain>
    </source>
</reference>
<feature type="region of interest" description="Disordered" evidence="1">
    <location>
        <begin position="152"/>
        <end position="285"/>
    </location>
</feature>
<evidence type="ECO:0000259" key="3">
    <source>
        <dbReference type="PROSITE" id="PS50132"/>
    </source>
</evidence>
<dbReference type="SUPFAM" id="SSF48097">
    <property type="entry name" value="Regulator of G-protein signaling, RGS"/>
    <property type="match status" value="1"/>
</dbReference>
<feature type="transmembrane region" description="Helical" evidence="2">
    <location>
        <begin position="346"/>
        <end position="371"/>
    </location>
</feature>
<gene>
    <name evidence="4" type="ORF">J8273_3098</name>
</gene>
<dbReference type="Pfam" id="PF00615">
    <property type="entry name" value="RGS"/>
    <property type="match status" value="1"/>
</dbReference>
<feature type="region of interest" description="Disordered" evidence="1">
    <location>
        <begin position="93"/>
        <end position="128"/>
    </location>
</feature>
<feature type="compositionally biased region" description="Low complexity" evidence="1">
    <location>
        <begin position="99"/>
        <end position="117"/>
    </location>
</feature>
<dbReference type="AlphaFoldDB" id="A0A8J6B9E2"/>
<keyword evidence="2" id="KW-1133">Transmembrane helix</keyword>
<evidence type="ECO:0000313" key="4">
    <source>
        <dbReference type="EMBL" id="KAG9395522.1"/>
    </source>
</evidence>
<accession>A0A8J6B9E2</accession>
<comment type="caution">
    <text evidence="4">The sequence shown here is derived from an EMBL/GenBank/DDBJ whole genome shotgun (WGS) entry which is preliminary data.</text>
</comment>
<evidence type="ECO:0000256" key="1">
    <source>
        <dbReference type="SAM" id="MobiDB-lite"/>
    </source>
</evidence>
<keyword evidence="2" id="KW-0472">Membrane</keyword>
<feature type="transmembrane region" description="Helical" evidence="2">
    <location>
        <begin position="314"/>
        <end position="334"/>
    </location>
</feature>
<dbReference type="InterPro" id="IPR044926">
    <property type="entry name" value="RGS_subdomain_2"/>
</dbReference>
<feature type="compositionally biased region" description="Low complexity" evidence="1">
    <location>
        <begin position="181"/>
        <end position="199"/>
    </location>
</feature>
<proteinExistence type="predicted"/>
<organism evidence="4 5">
    <name type="scientific">Carpediemonas membranifera</name>
    <dbReference type="NCBI Taxonomy" id="201153"/>
    <lineage>
        <taxon>Eukaryota</taxon>
        <taxon>Metamonada</taxon>
        <taxon>Carpediemonas-like organisms</taxon>
        <taxon>Carpediemonas</taxon>
    </lineage>
</organism>
<dbReference type="EMBL" id="JAHDYR010000011">
    <property type="protein sequence ID" value="KAG9395522.1"/>
    <property type="molecule type" value="Genomic_DNA"/>
</dbReference>
<feature type="transmembrane region" description="Helical" evidence="2">
    <location>
        <begin position="471"/>
        <end position="492"/>
    </location>
</feature>
<keyword evidence="2" id="KW-0812">Transmembrane</keyword>
<evidence type="ECO:0000256" key="2">
    <source>
        <dbReference type="SAM" id="Phobius"/>
    </source>
</evidence>
<evidence type="ECO:0000313" key="5">
    <source>
        <dbReference type="Proteomes" id="UP000717585"/>
    </source>
</evidence>
<feature type="transmembrane region" description="Helical" evidence="2">
    <location>
        <begin position="504"/>
        <end position="524"/>
    </location>
</feature>
<feature type="transmembrane region" description="Helical" evidence="2">
    <location>
        <begin position="391"/>
        <end position="411"/>
    </location>
</feature>
<dbReference type="InterPro" id="IPR016137">
    <property type="entry name" value="RGS"/>
</dbReference>
<sequence length="780" mass="86024">MLSSYAGLYSPVVKSLQRSASYNEANFRLAKDSPKPTSLPSIPSSFSFTHHNRPLSAHSRPLNEFSLHGSRQHLTGRVRQSYKPVTCSRLRHERVPFVPKTSPSIPPSSAAPQTPQRPRTPPRGPQPAQLADMLEAVTLSPVALPGIAVQLTPLSSRPGTPVFDGTPPYGSERASPVPGGSLTPHRPSTPSPSSAEESPLVVQTSARRVRTFEWDSESGVRRTPTRPSRPSIPKTGKTGKRPASAHVRKSTKVAETGKAAGAGRKKSPHQTKAKPKKNGTKSKTTHCHRRPILLIITTMVDIPTVLKIGSECHAGLVSVLIAVLVAPFVFLIAASASLSIRGSTSVIIFASLYAINCVRIVNLIFKAYIHFTDGSELMTDFWRFLQTGIDMGMAYALYAALMLYCVCCYIVKPFTRMRAQRAVFTVILLVVTIVGIFVAAIALANVAQILIAYPDDPILGKHSTTLVELMALHPPTLLFLVLAIVAQCFAFLPKVRVRSTPSLPHAIVTLCLVLDRLLYLPRLALGLASSHHQWAGITLSVLDLLSVTFIWLPLYAVAPVSFVLVRGRVRRATPAAVASSPRSREYLRTFMKTRYTAEFFDFLLETARFRLMFDDGDEDGVPDAHLLEARREMASRVYLKFVADVADIQVKLKPETVTAIGAAVRGTPCRELFVQAEREAWEIVSGDIFRRFLESNAYLQMEIDLRRVGAVKPVSVLQAAVTSFVAVVRTKFREATMTFDAWEHPFLRPDVFEVDFDHDKNMKLLMNPMVDSRTLPYPTL</sequence>
<feature type="compositionally biased region" description="Basic residues" evidence="1">
    <location>
        <begin position="263"/>
        <end position="285"/>
    </location>
</feature>
<name>A0A8J6B9E2_9EUKA</name>
<protein>
    <submittedName>
        <fullName evidence="4">Regulator of G protein signaling domain</fullName>
    </submittedName>
</protein>
<dbReference type="Proteomes" id="UP000717585">
    <property type="component" value="Unassembled WGS sequence"/>
</dbReference>
<dbReference type="SMART" id="SM00315">
    <property type="entry name" value="RGS"/>
    <property type="match status" value="1"/>
</dbReference>
<feature type="compositionally biased region" description="Low complexity" evidence="1">
    <location>
        <begin position="221"/>
        <end position="233"/>
    </location>
</feature>
<dbReference type="PROSITE" id="PS50132">
    <property type="entry name" value="RGS"/>
    <property type="match status" value="1"/>
</dbReference>